<feature type="domain" description="Porin" evidence="13">
    <location>
        <begin position="65"/>
        <end position="397"/>
    </location>
</feature>
<dbReference type="Gene3D" id="2.40.160.10">
    <property type="entry name" value="Porin"/>
    <property type="match status" value="1"/>
</dbReference>
<dbReference type="PRINTS" id="PR00184">
    <property type="entry name" value="NEISSPPORIN"/>
</dbReference>
<geneLocation type="plasmid" evidence="14 15">
    <name>pBB2</name>
</geneLocation>
<dbReference type="KEGG" id="cnc:CNE_BB2p02440"/>
<evidence type="ECO:0000313" key="15">
    <source>
        <dbReference type="Proteomes" id="UP000006798"/>
    </source>
</evidence>
<evidence type="ECO:0000256" key="1">
    <source>
        <dbReference type="ARBA" id="ARBA00004571"/>
    </source>
</evidence>
<evidence type="ECO:0000256" key="10">
    <source>
        <dbReference type="ARBA" id="ARBA00023237"/>
    </source>
</evidence>
<dbReference type="Pfam" id="PF13609">
    <property type="entry name" value="Porin_4"/>
    <property type="match status" value="1"/>
</dbReference>
<dbReference type="CDD" id="cd00342">
    <property type="entry name" value="gram_neg_porins"/>
    <property type="match status" value="1"/>
</dbReference>
<evidence type="ECO:0000256" key="2">
    <source>
        <dbReference type="ARBA" id="ARBA00011233"/>
    </source>
</evidence>
<keyword evidence="14" id="KW-0614">Plasmid</keyword>
<evidence type="ECO:0000256" key="9">
    <source>
        <dbReference type="ARBA" id="ARBA00023136"/>
    </source>
</evidence>
<evidence type="ECO:0000256" key="8">
    <source>
        <dbReference type="ARBA" id="ARBA00023114"/>
    </source>
</evidence>
<keyword evidence="5 12" id="KW-0812">Transmembrane</keyword>
<gene>
    <name evidence="14" type="ordered locus">CNE_BB2p02440</name>
</gene>
<keyword evidence="4" id="KW-1134">Transmembrane beta strand</keyword>
<dbReference type="PANTHER" id="PTHR34501">
    <property type="entry name" value="PROTEIN YDDL-RELATED"/>
    <property type="match status" value="1"/>
</dbReference>
<accession>F8GYW0</accession>
<evidence type="ECO:0000256" key="12">
    <source>
        <dbReference type="SAM" id="Phobius"/>
    </source>
</evidence>
<dbReference type="InterPro" id="IPR002299">
    <property type="entry name" value="Porin_Neis"/>
</dbReference>
<dbReference type="GO" id="GO:0015288">
    <property type="term" value="F:porin activity"/>
    <property type="evidence" value="ECO:0007669"/>
    <property type="project" value="UniProtKB-KW"/>
</dbReference>
<dbReference type="InterPro" id="IPR050298">
    <property type="entry name" value="Gram-neg_bact_OMP"/>
</dbReference>
<dbReference type="HOGENOM" id="CLU_038238_1_1_4"/>
<dbReference type="AlphaFoldDB" id="F8GYW0"/>
<evidence type="ECO:0000256" key="7">
    <source>
        <dbReference type="ARBA" id="ARBA00023065"/>
    </source>
</evidence>
<evidence type="ECO:0000313" key="14">
    <source>
        <dbReference type="EMBL" id="AEI83051.1"/>
    </source>
</evidence>
<feature type="region of interest" description="Disordered" evidence="11">
    <location>
        <begin position="28"/>
        <end position="47"/>
    </location>
</feature>
<keyword evidence="7" id="KW-0406">Ion transport</keyword>
<evidence type="ECO:0000256" key="6">
    <source>
        <dbReference type="ARBA" id="ARBA00022729"/>
    </source>
</evidence>
<dbReference type="GO" id="GO:0009279">
    <property type="term" value="C:cell outer membrane"/>
    <property type="evidence" value="ECO:0007669"/>
    <property type="project" value="UniProtKB-SubCell"/>
</dbReference>
<dbReference type="EMBL" id="CP002880">
    <property type="protein sequence ID" value="AEI83051.1"/>
    <property type="molecule type" value="Genomic_DNA"/>
</dbReference>
<keyword evidence="6" id="KW-0732">Signal</keyword>
<evidence type="ECO:0000256" key="4">
    <source>
        <dbReference type="ARBA" id="ARBA00022452"/>
    </source>
</evidence>
<dbReference type="GO" id="GO:0034220">
    <property type="term" value="P:monoatomic ion transmembrane transport"/>
    <property type="evidence" value="ECO:0007669"/>
    <property type="project" value="InterPro"/>
</dbReference>
<feature type="transmembrane region" description="Helical" evidence="12">
    <location>
        <begin position="51"/>
        <end position="73"/>
    </location>
</feature>
<evidence type="ECO:0000259" key="13">
    <source>
        <dbReference type="Pfam" id="PF13609"/>
    </source>
</evidence>
<dbReference type="PRINTS" id="PR00182">
    <property type="entry name" value="ECOLNEIPORIN"/>
</dbReference>
<evidence type="ECO:0000256" key="3">
    <source>
        <dbReference type="ARBA" id="ARBA00022448"/>
    </source>
</evidence>
<dbReference type="InterPro" id="IPR001702">
    <property type="entry name" value="Porin_Gram-ve"/>
</dbReference>
<protein>
    <submittedName>
        <fullName evidence="14">Gram-negative type outer membrane porin protein</fullName>
    </submittedName>
</protein>
<keyword evidence="8" id="KW-0626">Porin</keyword>
<evidence type="ECO:0000256" key="5">
    <source>
        <dbReference type="ARBA" id="ARBA00022692"/>
    </source>
</evidence>
<comment type="subunit">
    <text evidence="2">Homotrimer.</text>
</comment>
<name>F8GYW0_CUPNN</name>
<sequence length="425" mass="44889">MTPTTKRPHDVPRVIHRRPPFVSLTTTQPTSTVARQPGGTKLKRHRPNQRAWHAGILPILAIGLGGVAANAMAQAGPVAPGGSGHIYGVLDAGYVYQSGSVNHANGTSSGPVVRNALQGGVARGSRLGFRGSENLGNDLKAIFVAEMGFYVDTGVSSQGAQVLNQYPAGPLFGRQAFVGLASNAGTLTMGRQYTPAFLVTTLADPFFQGMAGNMANLQNTSGRASNSVIYVTPAFGGLTASAMYALGEVPGDSAKGRQYSANLMYQASRLNVGLAFYNTNNAGASATSRTTTLAANYDAGIATLYGDLQIQRASMENPPGSTVLGGDRVFTSYNSFLVGVSVPLGRHQFLLSYIYNRDMRSGPDSDRNAGQFAIGYKYHYSKRTYLYSAYGTVTNHNGASYTIGDALSVNGNARRAFNLGLSHDF</sequence>
<dbReference type="SUPFAM" id="SSF56935">
    <property type="entry name" value="Porins"/>
    <property type="match status" value="1"/>
</dbReference>
<dbReference type="Proteomes" id="UP000006798">
    <property type="component" value="Plasmid pBB2"/>
</dbReference>
<keyword evidence="3" id="KW-0813">Transport</keyword>
<keyword evidence="9 12" id="KW-0472">Membrane</keyword>
<organism evidence="14 15">
    <name type="scientific">Cupriavidus necator (strain ATCC 43291 / DSM 13513 / CCUG 52238 / LMG 8453 / N-1)</name>
    <name type="common">Ralstonia eutropha</name>
    <dbReference type="NCBI Taxonomy" id="1042878"/>
    <lineage>
        <taxon>Bacteria</taxon>
        <taxon>Pseudomonadati</taxon>
        <taxon>Pseudomonadota</taxon>
        <taxon>Betaproteobacteria</taxon>
        <taxon>Burkholderiales</taxon>
        <taxon>Burkholderiaceae</taxon>
        <taxon>Cupriavidus</taxon>
    </lineage>
</organism>
<dbReference type="GO" id="GO:0046930">
    <property type="term" value="C:pore complex"/>
    <property type="evidence" value="ECO:0007669"/>
    <property type="project" value="UniProtKB-KW"/>
</dbReference>
<evidence type="ECO:0000256" key="11">
    <source>
        <dbReference type="SAM" id="MobiDB-lite"/>
    </source>
</evidence>
<dbReference type="InterPro" id="IPR033900">
    <property type="entry name" value="Gram_neg_porin_domain"/>
</dbReference>
<keyword evidence="10" id="KW-0998">Cell outer membrane</keyword>
<proteinExistence type="predicted"/>
<dbReference type="InterPro" id="IPR023614">
    <property type="entry name" value="Porin_dom_sf"/>
</dbReference>
<comment type="subcellular location">
    <subcellularLocation>
        <location evidence="1">Cell outer membrane</location>
        <topology evidence="1">Multi-pass membrane protein</topology>
    </subcellularLocation>
</comment>
<keyword evidence="12" id="KW-1133">Transmembrane helix</keyword>
<reference evidence="14 15" key="1">
    <citation type="journal article" date="2011" name="J. Bacteriol.">
        <title>Complete genome sequence of the type strain Cupriavidus necator N-1.</title>
        <authorList>
            <person name="Poehlein A."/>
            <person name="Kusian B."/>
            <person name="Friedrich B."/>
            <person name="Daniel R."/>
            <person name="Bowien B."/>
        </authorList>
    </citation>
    <scope>NUCLEOTIDE SEQUENCE [LARGE SCALE GENOMIC DNA]</scope>
    <source>
        <strain evidence="15">ATCC 43291 / DSM 13513 / CCUG 52238 / LMG 8453 / N-1</strain>
        <plasmid evidence="14 15">pBB2</plasmid>
    </source>
</reference>
<dbReference type="PANTHER" id="PTHR34501:SF9">
    <property type="entry name" value="MAJOR OUTER MEMBRANE PROTEIN P.IA"/>
    <property type="match status" value="1"/>
</dbReference>